<evidence type="ECO:0000313" key="6">
    <source>
        <dbReference type="Proteomes" id="UP000284676"/>
    </source>
</evidence>
<dbReference type="Pfam" id="PF00072">
    <property type="entry name" value="Response_reg"/>
    <property type="match status" value="1"/>
</dbReference>
<dbReference type="Proteomes" id="UP000284676">
    <property type="component" value="Unassembled WGS sequence"/>
</dbReference>
<sequence>MDLCGKKILLVEDNELNCEIAHDLLTLTKAQVIVANNGEEAVKIFKNSKIGEINLILMDIQMPIMDGYMATKVIRELEREDSKNIEIIAMSANTFLDDIQKAKNCGMNDHIPKPIDIKKLMNILKKI</sequence>
<dbReference type="CDD" id="cd17546">
    <property type="entry name" value="REC_hyHK_CKI1_RcsC-like"/>
    <property type="match status" value="1"/>
</dbReference>
<feature type="modified residue" description="4-aspartylphosphate" evidence="3">
    <location>
        <position position="59"/>
    </location>
</feature>
<keyword evidence="1 3" id="KW-0597">Phosphoprotein</keyword>
<dbReference type="Gene3D" id="3.40.50.2300">
    <property type="match status" value="1"/>
</dbReference>
<reference evidence="5 6" key="1">
    <citation type="submission" date="2018-08" db="EMBL/GenBank/DDBJ databases">
        <title>A genome reference for cultivated species of the human gut microbiota.</title>
        <authorList>
            <person name="Zou Y."/>
            <person name="Xue W."/>
            <person name="Luo G."/>
        </authorList>
    </citation>
    <scope>NUCLEOTIDE SEQUENCE [LARGE SCALE GENOMIC DNA]</scope>
    <source>
        <strain evidence="5 6">AM25-1</strain>
    </source>
</reference>
<feature type="domain" description="Response regulatory" evidence="4">
    <location>
        <begin position="7"/>
        <end position="127"/>
    </location>
</feature>
<evidence type="ECO:0000313" key="5">
    <source>
        <dbReference type="EMBL" id="RHF74209.1"/>
    </source>
</evidence>
<keyword evidence="2" id="KW-0902">Two-component regulatory system</keyword>
<dbReference type="InterPro" id="IPR001789">
    <property type="entry name" value="Sig_transdc_resp-reg_receiver"/>
</dbReference>
<accession>A0A414Q074</accession>
<evidence type="ECO:0000256" key="3">
    <source>
        <dbReference type="PROSITE-ProRule" id="PRU00169"/>
    </source>
</evidence>
<dbReference type="EMBL" id="QRHL01000002">
    <property type="protein sequence ID" value="RHF74209.1"/>
    <property type="molecule type" value="Genomic_DNA"/>
</dbReference>
<evidence type="ECO:0000256" key="2">
    <source>
        <dbReference type="ARBA" id="ARBA00023012"/>
    </source>
</evidence>
<gene>
    <name evidence="5" type="ORF">DW663_01725</name>
</gene>
<dbReference type="PANTHER" id="PTHR45339">
    <property type="entry name" value="HYBRID SIGNAL TRANSDUCTION HISTIDINE KINASE J"/>
    <property type="match status" value="1"/>
</dbReference>
<dbReference type="AlphaFoldDB" id="A0A414Q074"/>
<proteinExistence type="predicted"/>
<organism evidence="5 6">
    <name type="scientific">Fusobacterium mortiferum</name>
    <dbReference type="NCBI Taxonomy" id="850"/>
    <lineage>
        <taxon>Bacteria</taxon>
        <taxon>Fusobacteriati</taxon>
        <taxon>Fusobacteriota</taxon>
        <taxon>Fusobacteriia</taxon>
        <taxon>Fusobacteriales</taxon>
        <taxon>Fusobacteriaceae</taxon>
        <taxon>Fusobacterium</taxon>
    </lineage>
</organism>
<evidence type="ECO:0000256" key="1">
    <source>
        <dbReference type="ARBA" id="ARBA00022553"/>
    </source>
</evidence>
<evidence type="ECO:0000259" key="4">
    <source>
        <dbReference type="PROSITE" id="PS50110"/>
    </source>
</evidence>
<dbReference type="GO" id="GO:0000160">
    <property type="term" value="P:phosphorelay signal transduction system"/>
    <property type="evidence" value="ECO:0007669"/>
    <property type="project" value="UniProtKB-KW"/>
</dbReference>
<comment type="caution">
    <text evidence="5">The sequence shown here is derived from an EMBL/GenBank/DDBJ whole genome shotgun (WGS) entry which is preliminary data.</text>
</comment>
<name>A0A414Q074_FUSMR</name>
<dbReference type="RefSeq" id="WP_117708076.1">
    <property type="nucleotide sequence ID" value="NZ_JADYUG010000001.1"/>
</dbReference>
<dbReference type="InterPro" id="IPR011006">
    <property type="entry name" value="CheY-like_superfamily"/>
</dbReference>
<protein>
    <submittedName>
        <fullName evidence="5">Response regulator</fullName>
    </submittedName>
</protein>
<dbReference type="PROSITE" id="PS50110">
    <property type="entry name" value="RESPONSE_REGULATORY"/>
    <property type="match status" value="1"/>
</dbReference>
<dbReference type="PANTHER" id="PTHR45339:SF1">
    <property type="entry name" value="HYBRID SIGNAL TRANSDUCTION HISTIDINE KINASE J"/>
    <property type="match status" value="1"/>
</dbReference>
<dbReference type="SMART" id="SM00448">
    <property type="entry name" value="REC"/>
    <property type="match status" value="1"/>
</dbReference>
<dbReference type="SUPFAM" id="SSF52172">
    <property type="entry name" value="CheY-like"/>
    <property type="match status" value="1"/>
</dbReference>